<organism evidence="16">
    <name type="scientific">Caldithrix abyssi</name>
    <dbReference type="NCBI Taxonomy" id="187145"/>
    <lineage>
        <taxon>Bacteria</taxon>
        <taxon>Pseudomonadati</taxon>
        <taxon>Calditrichota</taxon>
        <taxon>Calditrichia</taxon>
        <taxon>Calditrichales</taxon>
        <taxon>Calditrichaceae</taxon>
        <taxon>Caldithrix</taxon>
    </lineage>
</organism>
<dbReference type="InterPro" id="IPR020548">
    <property type="entry name" value="Fructose_bisphosphatase_AS"/>
</dbReference>
<feature type="binding site" evidence="12">
    <location>
        <position position="213"/>
    </location>
    <ligand>
        <name>substrate</name>
    </ligand>
</feature>
<dbReference type="NCBIfam" id="NF006779">
    <property type="entry name" value="PRK09293.1-3"/>
    <property type="match status" value="1"/>
</dbReference>
<dbReference type="SUPFAM" id="SSF56655">
    <property type="entry name" value="Carbohydrate phosphatase"/>
    <property type="match status" value="1"/>
</dbReference>
<feature type="domain" description="Fructose-1-6-bisphosphatase class 1 C-terminal" evidence="15">
    <location>
        <begin position="203"/>
        <end position="332"/>
    </location>
</feature>
<dbReference type="FunFam" id="3.30.540.10:FF:000002">
    <property type="entry name" value="Fructose-1,6-bisphosphatase class 1"/>
    <property type="match status" value="1"/>
</dbReference>
<dbReference type="PIRSF" id="PIRSF000904">
    <property type="entry name" value="FBPtase_SBPase"/>
    <property type="match status" value="1"/>
</dbReference>
<dbReference type="GO" id="GO:0006094">
    <property type="term" value="P:gluconeogenesis"/>
    <property type="evidence" value="ECO:0007669"/>
    <property type="project" value="UniProtKB-UniRule"/>
</dbReference>
<evidence type="ECO:0000256" key="5">
    <source>
        <dbReference type="ARBA" id="ARBA00022490"/>
    </source>
</evidence>
<dbReference type="InterPro" id="IPR000146">
    <property type="entry name" value="FBPase_class-1"/>
</dbReference>
<evidence type="ECO:0000256" key="11">
    <source>
        <dbReference type="ARBA" id="ARBA00081210"/>
    </source>
</evidence>
<dbReference type="GO" id="GO:0042132">
    <property type="term" value="F:fructose 1,6-bisphosphate 1-phosphatase activity"/>
    <property type="evidence" value="ECO:0007669"/>
    <property type="project" value="UniProtKB-UniRule"/>
</dbReference>
<gene>
    <name evidence="12" type="primary">fbp</name>
    <name evidence="16" type="ORF">ENK44_06240</name>
</gene>
<accession>A0A7V4WV97</accession>
<evidence type="ECO:0000256" key="8">
    <source>
        <dbReference type="ARBA" id="ARBA00022842"/>
    </source>
</evidence>
<dbReference type="HAMAP" id="MF_01855">
    <property type="entry name" value="FBPase_class1"/>
    <property type="match status" value="1"/>
</dbReference>
<dbReference type="CDD" id="cd00354">
    <property type="entry name" value="FBPase"/>
    <property type="match status" value="1"/>
</dbReference>
<evidence type="ECO:0000256" key="6">
    <source>
        <dbReference type="ARBA" id="ARBA00022723"/>
    </source>
</evidence>
<evidence type="ECO:0000256" key="9">
    <source>
        <dbReference type="ARBA" id="ARBA00023277"/>
    </source>
</evidence>
<evidence type="ECO:0000259" key="14">
    <source>
        <dbReference type="Pfam" id="PF00316"/>
    </source>
</evidence>
<evidence type="ECO:0000259" key="15">
    <source>
        <dbReference type="Pfam" id="PF18913"/>
    </source>
</evidence>
<protein>
    <recommendedName>
        <fullName evidence="10 12">Fructose-1,6-bisphosphatase class 1</fullName>
        <shortName evidence="12">FBPase class 1</shortName>
        <ecNumber evidence="4 12">3.1.3.11</ecNumber>
    </recommendedName>
    <alternativeName>
        <fullName evidence="11 12">D-fructose-1,6-bisphosphate 1-phosphohydrolase class 1</fullName>
    </alternativeName>
</protein>
<feature type="binding site" evidence="12">
    <location>
        <position position="118"/>
    </location>
    <ligand>
        <name>Mg(2+)</name>
        <dbReference type="ChEBI" id="CHEBI:18420"/>
        <label>2</label>
    </ligand>
</feature>
<evidence type="ECO:0000256" key="1">
    <source>
        <dbReference type="ARBA" id="ARBA00001273"/>
    </source>
</evidence>
<dbReference type="PRINTS" id="PR00115">
    <property type="entry name" value="F16BPHPHTASE"/>
</dbReference>
<dbReference type="Gene3D" id="3.40.190.80">
    <property type="match status" value="1"/>
</dbReference>
<dbReference type="GO" id="GO:0005986">
    <property type="term" value="P:sucrose biosynthetic process"/>
    <property type="evidence" value="ECO:0007669"/>
    <property type="project" value="TreeGrafter"/>
</dbReference>
<dbReference type="GO" id="GO:0005829">
    <property type="term" value="C:cytosol"/>
    <property type="evidence" value="ECO:0007669"/>
    <property type="project" value="TreeGrafter"/>
</dbReference>
<dbReference type="Gene3D" id="3.30.540.10">
    <property type="entry name" value="Fructose-1,6-Bisphosphatase, subunit A, domain 1"/>
    <property type="match status" value="1"/>
</dbReference>
<dbReference type="Pfam" id="PF18913">
    <property type="entry name" value="FBPase_C"/>
    <property type="match status" value="1"/>
</dbReference>
<comment type="cofactor">
    <cofactor evidence="12">
        <name>Mg(2+)</name>
        <dbReference type="ChEBI" id="CHEBI:18420"/>
    </cofactor>
    <text evidence="12">Binds 2 magnesium ions per subunit.</text>
</comment>
<feature type="binding site" evidence="12">
    <location>
        <position position="115"/>
    </location>
    <ligand>
        <name>Mg(2+)</name>
        <dbReference type="ChEBI" id="CHEBI:18420"/>
        <label>1</label>
    </ligand>
</feature>
<evidence type="ECO:0000256" key="3">
    <source>
        <dbReference type="ARBA" id="ARBA00010941"/>
    </source>
</evidence>
<sequence>MSKKIITLTRHIIEEQRKFPEATGKFTDLMNDIAFAAKLISYHTNKAGLMDILGETAETNVQGEVVKKLDAFANETMINALDHGGHTCVMACEEEEDIIPIPDQYPLGKYVVLFDPLDGSSNIDANVSVGTIFSIYTRVTPDGRPGTVEDCLQPGVKQVCAGYVIYGSSTMLVYTTGNGHGVHGFTLDPSYGEFILSHPNIQIPKKAKIYSVNESNFDFWDQSIKNYVHYIKQIDKATGRPMNSRYIGSMVSDVHRNLLYGGIFLYPASSKAPQGKLRLIYEANPMAFIVEAAGGKASDGKNRILDIKPEKLHQRVPLFIGSEEDVTMVEEFIAGKRTK</sequence>
<feature type="binding site" evidence="12">
    <location>
        <position position="246"/>
    </location>
    <ligand>
        <name>substrate</name>
    </ligand>
</feature>
<dbReference type="GO" id="GO:0006000">
    <property type="term" value="P:fructose metabolic process"/>
    <property type="evidence" value="ECO:0007669"/>
    <property type="project" value="TreeGrafter"/>
</dbReference>
<dbReference type="Proteomes" id="UP000885779">
    <property type="component" value="Unassembled WGS sequence"/>
</dbReference>
<dbReference type="GO" id="GO:0006002">
    <property type="term" value="P:fructose 6-phosphate metabolic process"/>
    <property type="evidence" value="ECO:0007669"/>
    <property type="project" value="TreeGrafter"/>
</dbReference>
<evidence type="ECO:0000256" key="10">
    <source>
        <dbReference type="ARBA" id="ARBA00072069"/>
    </source>
</evidence>
<dbReference type="GO" id="GO:0030388">
    <property type="term" value="P:fructose 1,6-bisphosphate metabolic process"/>
    <property type="evidence" value="ECO:0007669"/>
    <property type="project" value="TreeGrafter"/>
</dbReference>
<proteinExistence type="inferred from homology"/>
<evidence type="ECO:0000256" key="13">
    <source>
        <dbReference type="RuleBase" id="RU000508"/>
    </source>
</evidence>
<evidence type="ECO:0000256" key="4">
    <source>
        <dbReference type="ARBA" id="ARBA00013093"/>
    </source>
</evidence>
<dbReference type="FunFam" id="3.40.190.80:FF:000001">
    <property type="entry name" value="Fructose-1,6-bisphosphatase class 1"/>
    <property type="match status" value="1"/>
</dbReference>
<comment type="caution">
    <text evidence="16">The sequence shown here is derived from an EMBL/GenBank/DDBJ whole genome shotgun (WGS) entry which is preliminary data.</text>
</comment>
<dbReference type="EMBL" id="DRQG01000060">
    <property type="protein sequence ID" value="HGY55277.1"/>
    <property type="molecule type" value="Genomic_DNA"/>
</dbReference>
<dbReference type="InterPro" id="IPR044015">
    <property type="entry name" value="FBPase_C_dom"/>
</dbReference>
<dbReference type="Pfam" id="PF00316">
    <property type="entry name" value="FBPase"/>
    <property type="match status" value="1"/>
</dbReference>
<evidence type="ECO:0000256" key="2">
    <source>
        <dbReference type="ARBA" id="ARBA00005215"/>
    </source>
</evidence>
<dbReference type="AlphaFoldDB" id="A0A7V4WV97"/>
<dbReference type="InterPro" id="IPR033391">
    <property type="entry name" value="FBPase_N"/>
</dbReference>
<evidence type="ECO:0000256" key="12">
    <source>
        <dbReference type="HAMAP-Rule" id="MF_01855"/>
    </source>
</evidence>
<keyword evidence="6 12" id="KW-0479">Metal-binding</keyword>
<feature type="domain" description="Fructose-1-6-bisphosphatase class I N-terminal" evidence="14">
    <location>
        <begin position="6"/>
        <end position="199"/>
    </location>
</feature>
<keyword evidence="9 12" id="KW-0119">Carbohydrate metabolism</keyword>
<reference evidence="16" key="1">
    <citation type="journal article" date="2020" name="mSystems">
        <title>Genome- and Community-Level Interaction Insights into Carbon Utilization and Element Cycling Functions of Hydrothermarchaeota in Hydrothermal Sediment.</title>
        <authorList>
            <person name="Zhou Z."/>
            <person name="Liu Y."/>
            <person name="Xu W."/>
            <person name="Pan J."/>
            <person name="Luo Z.H."/>
            <person name="Li M."/>
        </authorList>
    </citation>
    <scope>NUCLEOTIDE SEQUENCE [LARGE SCALE GENOMIC DNA]</scope>
    <source>
        <strain evidence="16">HyVt-577</strain>
    </source>
</reference>
<feature type="binding site" evidence="12">
    <location>
        <position position="117"/>
    </location>
    <ligand>
        <name>Mg(2+)</name>
        <dbReference type="ChEBI" id="CHEBI:18420"/>
        <label>1</label>
    </ligand>
</feature>
<comment type="catalytic activity">
    <reaction evidence="1 12">
        <text>beta-D-fructose 1,6-bisphosphate + H2O = beta-D-fructose 6-phosphate + phosphate</text>
        <dbReference type="Rhea" id="RHEA:11064"/>
        <dbReference type="ChEBI" id="CHEBI:15377"/>
        <dbReference type="ChEBI" id="CHEBI:32966"/>
        <dbReference type="ChEBI" id="CHEBI:43474"/>
        <dbReference type="ChEBI" id="CHEBI:57634"/>
        <dbReference type="EC" id="3.1.3.11"/>
    </reaction>
</comment>
<dbReference type="PANTHER" id="PTHR11556:SF35">
    <property type="entry name" value="SEDOHEPTULOSE-1,7-BISPHOSPHATASE, CHLOROPLASTIC"/>
    <property type="match status" value="1"/>
</dbReference>
<feature type="binding site" evidence="12">
    <location>
        <position position="276"/>
    </location>
    <ligand>
        <name>substrate</name>
    </ligand>
</feature>
<comment type="caution">
    <text evidence="12">Lacks conserved residue(s) required for the propagation of feature annotation.</text>
</comment>
<keyword evidence="7 12" id="KW-0378">Hydrolase</keyword>
<feature type="binding site" evidence="12">
    <location>
        <begin position="118"/>
        <end position="121"/>
    </location>
    <ligand>
        <name>substrate</name>
    </ligand>
</feature>
<comment type="similarity">
    <text evidence="3 12 13">Belongs to the FBPase class 1 family.</text>
</comment>
<keyword evidence="8 12" id="KW-0460">Magnesium</keyword>
<keyword evidence="5 12" id="KW-0963">Cytoplasm</keyword>
<name>A0A7V4WV97_CALAY</name>
<dbReference type="PANTHER" id="PTHR11556">
    <property type="entry name" value="FRUCTOSE-1,6-BISPHOSPHATASE-RELATED"/>
    <property type="match status" value="1"/>
</dbReference>
<dbReference type="EC" id="3.1.3.11" evidence="4 12"/>
<dbReference type="NCBIfam" id="NF006778">
    <property type="entry name" value="PRK09293.1-1"/>
    <property type="match status" value="1"/>
</dbReference>
<evidence type="ECO:0000313" key="16">
    <source>
        <dbReference type="EMBL" id="HGY55277.1"/>
    </source>
</evidence>
<dbReference type="InterPro" id="IPR028343">
    <property type="entry name" value="FBPtase"/>
</dbReference>
<comment type="pathway">
    <text evidence="2">Carbohydrate biosynthesis; Calvin cycle.</text>
</comment>
<feature type="binding site" evidence="12">
    <location>
        <position position="115"/>
    </location>
    <ligand>
        <name>Mg(2+)</name>
        <dbReference type="ChEBI" id="CHEBI:18420"/>
        <label>2</label>
    </ligand>
</feature>
<comment type="subcellular location">
    <subcellularLocation>
        <location evidence="12">Cytoplasm</location>
    </subcellularLocation>
</comment>
<comment type="subunit">
    <text evidence="12">Homotetramer.</text>
</comment>
<dbReference type="GO" id="GO:0000287">
    <property type="term" value="F:magnesium ion binding"/>
    <property type="evidence" value="ECO:0007669"/>
    <property type="project" value="UniProtKB-UniRule"/>
</dbReference>
<dbReference type="PROSITE" id="PS00124">
    <property type="entry name" value="FBPASE"/>
    <property type="match status" value="1"/>
</dbReference>
<dbReference type="PIRSF" id="PIRSF500210">
    <property type="entry name" value="FBPtase"/>
    <property type="match status" value="1"/>
</dbReference>
<evidence type="ECO:0000256" key="7">
    <source>
        <dbReference type="ARBA" id="ARBA00022801"/>
    </source>
</evidence>
<feature type="binding site" evidence="12">
    <location>
        <position position="282"/>
    </location>
    <ligand>
        <name>Mg(2+)</name>
        <dbReference type="ChEBI" id="CHEBI:18420"/>
        <label>2</label>
    </ligand>
</feature>
<feature type="binding site" evidence="12">
    <location>
        <position position="93"/>
    </location>
    <ligand>
        <name>Mg(2+)</name>
        <dbReference type="ChEBI" id="CHEBI:18420"/>
        <label>1</label>
    </ligand>
</feature>